<protein>
    <submittedName>
        <fullName evidence="2">Alkyl hydroperoxide reductase</fullName>
    </submittedName>
</protein>
<gene>
    <name evidence="2" type="ORF">HK26_02760</name>
</gene>
<dbReference type="SUPFAM" id="SSF52833">
    <property type="entry name" value="Thioredoxin-like"/>
    <property type="match status" value="1"/>
</dbReference>
<evidence type="ECO:0000313" key="3">
    <source>
        <dbReference type="Proteomes" id="UP000194931"/>
    </source>
</evidence>
<dbReference type="Gene3D" id="3.40.30.10">
    <property type="entry name" value="Glutaredoxin"/>
    <property type="match status" value="1"/>
</dbReference>
<accession>A0A252BU33</accession>
<dbReference type="eggNOG" id="COG0526">
    <property type="taxonomic scope" value="Bacteria"/>
</dbReference>
<sequence length="204" mass="21969">MMVLLYVWQAALVLAVLLLAVVLVALARQIGVLHERLAPLGDQEAKPGLDVGQVLPRLILHTLDGRPFTVGDVLPAGQRQLLLFVAAECPVCKRVSPIARQIAAERGLELVFVGDGPEPELRAMQQARPEMQGVPLITGVELALVLQINRMPSLVLLDERGTILVKDLVNTRRQIEGALDGVSAARPALPDPMKETGANAHVAF</sequence>
<evidence type="ECO:0000313" key="2">
    <source>
        <dbReference type="EMBL" id="OUJ12342.1"/>
    </source>
</evidence>
<keyword evidence="3" id="KW-1185">Reference proteome</keyword>
<dbReference type="AlphaFoldDB" id="A0A252BU33"/>
<dbReference type="InterPro" id="IPR013766">
    <property type="entry name" value="Thioredoxin_domain"/>
</dbReference>
<reference evidence="3" key="1">
    <citation type="submission" date="2014-06" db="EMBL/GenBank/DDBJ databases">
        <authorList>
            <person name="Winans N.J."/>
            <person name="Newell P.D."/>
            <person name="Douglas A.E."/>
        </authorList>
    </citation>
    <scope>NUCLEOTIDE SEQUENCE [LARGE SCALE GENOMIC DNA]</scope>
</reference>
<dbReference type="STRING" id="1236501.GCA_000613865_01246"/>
<dbReference type="PROSITE" id="PS51352">
    <property type="entry name" value="THIOREDOXIN_2"/>
    <property type="match status" value="1"/>
</dbReference>
<dbReference type="EMBL" id="JOPJ01000016">
    <property type="protein sequence ID" value="OUJ12342.1"/>
    <property type="molecule type" value="Genomic_DNA"/>
</dbReference>
<feature type="domain" description="Thioredoxin" evidence="1">
    <location>
        <begin position="49"/>
        <end position="187"/>
    </location>
</feature>
<dbReference type="Proteomes" id="UP000194931">
    <property type="component" value="Unassembled WGS sequence"/>
</dbReference>
<comment type="caution">
    <text evidence="2">The sequence shown here is derived from an EMBL/GenBank/DDBJ whole genome shotgun (WGS) entry which is preliminary data.</text>
</comment>
<organism evidence="2 3">
    <name type="scientific">Acetobacter okinawensis</name>
    <dbReference type="NCBI Taxonomy" id="1076594"/>
    <lineage>
        <taxon>Bacteria</taxon>
        <taxon>Pseudomonadati</taxon>
        <taxon>Pseudomonadota</taxon>
        <taxon>Alphaproteobacteria</taxon>
        <taxon>Acetobacterales</taxon>
        <taxon>Acetobacteraceae</taxon>
        <taxon>Acetobacter</taxon>
    </lineage>
</organism>
<proteinExistence type="predicted"/>
<evidence type="ECO:0000259" key="1">
    <source>
        <dbReference type="PROSITE" id="PS51352"/>
    </source>
</evidence>
<name>A0A252BU33_9PROT</name>
<dbReference type="OrthoDB" id="462848at2"/>
<dbReference type="InterPro" id="IPR036249">
    <property type="entry name" value="Thioredoxin-like_sf"/>
</dbReference>